<evidence type="ECO:0000313" key="1">
    <source>
        <dbReference type="EMBL" id="WQD37884.1"/>
    </source>
</evidence>
<dbReference type="InterPro" id="IPR025345">
    <property type="entry name" value="DUF4249"/>
</dbReference>
<reference evidence="1 2" key="1">
    <citation type="submission" date="2023-12" db="EMBL/GenBank/DDBJ databases">
        <title>Genome sequencing and assembly of bacterial species from a model synthetic community.</title>
        <authorList>
            <person name="Hogle S.L."/>
        </authorList>
    </citation>
    <scope>NUCLEOTIDE SEQUENCE [LARGE SCALE GENOMIC DNA]</scope>
    <source>
        <strain evidence="1 2">HAMBI_3031</strain>
    </source>
</reference>
<gene>
    <name evidence="1" type="ORF">U0035_19650</name>
</gene>
<proteinExistence type="predicted"/>
<dbReference type="PROSITE" id="PS51257">
    <property type="entry name" value="PROKAR_LIPOPROTEIN"/>
    <property type="match status" value="1"/>
</dbReference>
<evidence type="ECO:0000313" key="2">
    <source>
        <dbReference type="Proteomes" id="UP001325680"/>
    </source>
</evidence>
<dbReference type="Pfam" id="PF14054">
    <property type="entry name" value="DUF4249"/>
    <property type="match status" value="1"/>
</dbReference>
<protein>
    <submittedName>
        <fullName evidence="1">DUF4249 domain-containing protein</fullName>
    </submittedName>
</protein>
<organism evidence="1 2">
    <name type="scientific">Niabella yanshanensis</name>
    <dbReference type="NCBI Taxonomy" id="577386"/>
    <lineage>
        <taxon>Bacteria</taxon>
        <taxon>Pseudomonadati</taxon>
        <taxon>Bacteroidota</taxon>
        <taxon>Chitinophagia</taxon>
        <taxon>Chitinophagales</taxon>
        <taxon>Chitinophagaceae</taxon>
        <taxon>Niabella</taxon>
    </lineage>
</organism>
<sequence length="283" mass="31432">MSALWKCIAMVVISFLLLVSCERVIQVDIKEEPLKYVVEGILTDDSTCRVRLSQTSHFYDTINLRGVSGARVTITEEGKQPVVLSASNNRGEYSAPFTGVPGKTYHLRVEYKDATTDHVFTATSTMPQKVKLDSLYVSERIFLGKMRMIAAIRYKDPPAPGNAYRYVQRVDGELETTVFVTKDDLINGRTVVDELLIFNDEYTLKKCDQLNVELQSIDQPVYLFWYSLNQGSLGSSQSASPGNPASNIKGGALGYFSAHAVSSLHIAVFPDSTCSYSPESSRR</sequence>
<name>A0ABZ0W4K7_9BACT</name>
<dbReference type="Proteomes" id="UP001325680">
    <property type="component" value="Chromosome"/>
</dbReference>
<dbReference type="EMBL" id="CP139960">
    <property type="protein sequence ID" value="WQD37884.1"/>
    <property type="molecule type" value="Genomic_DNA"/>
</dbReference>
<dbReference type="RefSeq" id="WP_245957696.1">
    <property type="nucleotide sequence ID" value="NZ_CP139960.1"/>
</dbReference>
<keyword evidence="2" id="KW-1185">Reference proteome</keyword>
<accession>A0ABZ0W4K7</accession>